<organism evidence="2 3">
    <name type="scientific">Datura stramonium</name>
    <name type="common">Jimsonweed</name>
    <name type="synonym">Common thornapple</name>
    <dbReference type="NCBI Taxonomy" id="4076"/>
    <lineage>
        <taxon>Eukaryota</taxon>
        <taxon>Viridiplantae</taxon>
        <taxon>Streptophyta</taxon>
        <taxon>Embryophyta</taxon>
        <taxon>Tracheophyta</taxon>
        <taxon>Spermatophyta</taxon>
        <taxon>Magnoliopsida</taxon>
        <taxon>eudicotyledons</taxon>
        <taxon>Gunneridae</taxon>
        <taxon>Pentapetalae</taxon>
        <taxon>asterids</taxon>
        <taxon>lamiids</taxon>
        <taxon>Solanales</taxon>
        <taxon>Solanaceae</taxon>
        <taxon>Solanoideae</taxon>
        <taxon>Datureae</taxon>
        <taxon>Datura</taxon>
    </lineage>
</organism>
<accession>A0ABS8RWK2</accession>
<reference evidence="2 3" key="1">
    <citation type="journal article" date="2021" name="BMC Genomics">
        <title>Datura genome reveals duplications of psychoactive alkaloid biosynthetic genes and high mutation rate following tissue culture.</title>
        <authorList>
            <person name="Rajewski A."/>
            <person name="Carter-House D."/>
            <person name="Stajich J."/>
            <person name="Litt A."/>
        </authorList>
    </citation>
    <scope>NUCLEOTIDE SEQUENCE [LARGE SCALE GENOMIC DNA]</scope>
    <source>
        <strain evidence="2">AR-01</strain>
    </source>
</reference>
<keyword evidence="1" id="KW-1133">Transmembrane helix</keyword>
<evidence type="ECO:0000313" key="2">
    <source>
        <dbReference type="EMBL" id="MCD7450009.1"/>
    </source>
</evidence>
<sequence>MNSEVHINICRKILVRNGLVSAISKQGDNTLAEDKVVLVAHLIFGFPLIMGALVAEEMHCRAVKSSTSLPFLCLLTQLCREAHVLVLGGINLETYATKKYDLEKPWDESRYDLKLHKLEVFVSSGQTAKATNKTTNPTGEATRTELVYHATPIPSSTPSTTGLDAMQQGVESTEMSSSMPKYSLYAFTPTNFARVINRADRQEKQLKYFA</sequence>
<keyword evidence="1" id="KW-0472">Membrane</keyword>
<comment type="caution">
    <text evidence="2">The sequence shown here is derived from an EMBL/GenBank/DDBJ whole genome shotgun (WGS) entry which is preliminary data.</text>
</comment>
<keyword evidence="1" id="KW-0812">Transmembrane</keyword>
<feature type="transmembrane region" description="Helical" evidence="1">
    <location>
        <begin position="36"/>
        <end position="55"/>
    </location>
</feature>
<evidence type="ECO:0000313" key="3">
    <source>
        <dbReference type="Proteomes" id="UP000823775"/>
    </source>
</evidence>
<name>A0ABS8RWK2_DATST</name>
<dbReference type="Proteomes" id="UP000823775">
    <property type="component" value="Unassembled WGS sequence"/>
</dbReference>
<protein>
    <submittedName>
        <fullName evidence="2">Uncharacterized protein</fullName>
    </submittedName>
</protein>
<keyword evidence="3" id="KW-1185">Reference proteome</keyword>
<gene>
    <name evidence="2" type="ORF">HAX54_002886</name>
</gene>
<proteinExistence type="predicted"/>
<evidence type="ECO:0000256" key="1">
    <source>
        <dbReference type="SAM" id="Phobius"/>
    </source>
</evidence>
<dbReference type="EMBL" id="JACEIK010000113">
    <property type="protein sequence ID" value="MCD7450009.1"/>
    <property type="molecule type" value="Genomic_DNA"/>
</dbReference>